<dbReference type="STRING" id="573508.A0A1E3B3I2"/>
<dbReference type="AlphaFoldDB" id="A0A1E3B3I2"/>
<evidence type="ECO:0000313" key="1">
    <source>
        <dbReference type="EMBL" id="ODM14996.1"/>
    </source>
</evidence>
<dbReference type="GO" id="GO:0004795">
    <property type="term" value="F:threonine synthase activity"/>
    <property type="evidence" value="ECO:0007669"/>
    <property type="project" value="TreeGrafter"/>
</dbReference>
<dbReference type="InterPro" id="IPR051166">
    <property type="entry name" value="Threonine_Synthase"/>
</dbReference>
<dbReference type="PANTHER" id="PTHR42690">
    <property type="entry name" value="THREONINE SYNTHASE FAMILY MEMBER"/>
    <property type="match status" value="1"/>
</dbReference>
<proteinExistence type="predicted"/>
<dbReference type="SUPFAM" id="SSF53686">
    <property type="entry name" value="Tryptophan synthase beta subunit-like PLP-dependent enzymes"/>
    <property type="match status" value="1"/>
</dbReference>
<dbReference type="EMBL" id="JXNT01000019">
    <property type="protein sequence ID" value="ODM14996.1"/>
    <property type="molecule type" value="Genomic_DNA"/>
</dbReference>
<keyword evidence="2" id="KW-1185">Reference proteome</keyword>
<dbReference type="VEuPathDB" id="FungiDB:SI65_09491"/>
<name>A0A1E3B3I2_ASPCR</name>
<dbReference type="PANTHER" id="PTHR42690:SF1">
    <property type="entry name" value="THREONINE SYNTHASE-LIKE 2"/>
    <property type="match status" value="1"/>
</dbReference>
<gene>
    <name evidence="1" type="ORF">SI65_09491</name>
</gene>
<dbReference type="GO" id="GO:0009088">
    <property type="term" value="P:threonine biosynthetic process"/>
    <property type="evidence" value="ECO:0007669"/>
    <property type="project" value="TreeGrafter"/>
</dbReference>
<protein>
    <recommendedName>
        <fullName evidence="3">Threonine synthase</fullName>
    </recommendedName>
</protein>
<evidence type="ECO:0000313" key="2">
    <source>
        <dbReference type="Proteomes" id="UP000094569"/>
    </source>
</evidence>
<accession>A0A1E3B3I2</accession>
<evidence type="ECO:0008006" key="3">
    <source>
        <dbReference type="Google" id="ProtNLM"/>
    </source>
</evidence>
<comment type="caution">
    <text evidence="1">The sequence shown here is derived from an EMBL/GenBank/DDBJ whole genome shotgun (WGS) entry which is preliminary data.</text>
</comment>
<organism evidence="1 2">
    <name type="scientific">Aspergillus cristatus</name>
    <name type="common">Chinese Fuzhuan brick tea-fermentation fungus</name>
    <name type="synonym">Eurotium cristatum</name>
    <dbReference type="NCBI Taxonomy" id="573508"/>
    <lineage>
        <taxon>Eukaryota</taxon>
        <taxon>Fungi</taxon>
        <taxon>Dikarya</taxon>
        <taxon>Ascomycota</taxon>
        <taxon>Pezizomycotina</taxon>
        <taxon>Eurotiomycetes</taxon>
        <taxon>Eurotiomycetidae</taxon>
        <taxon>Eurotiales</taxon>
        <taxon>Aspergillaceae</taxon>
        <taxon>Aspergillus</taxon>
        <taxon>Aspergillus subgen. Aspergillus</taxon>
    </lineage>
</organism>
<sequence>MGIRPKETYSPAMDILVSSNFERVMWFSAKEFAIADGTDERSSKKQASQDVLAWYQALKSSGGFGPVHKDILENGRRTFESDRVSDSETIEIIKSCYQRTKYVLDPHTAVGTTAAQRSMARASTHHISLSTAHPAKFSEVVTLALENEAGFNFEEQVLPDELKALSRKETRVTEVDNSWKEVREIIKGLAEEDLKAEASG</sequence>
<dbReference type="InterPro" id="IPR036052">
    <property type="entry name" value="TrpB-like_PALP_sf"/>
</dbReference>
<dbReference type="Pfam" id="PF24857">
    <property type="entry name" value="THR4_C"/>
    <property type="match status" value="1"/>
</dbReference>
<dbReference type="OrthoDB" id="5203861at2759"/>
<dbReference type="Gene3D" id="3.40.50.1100">
    <property type="match status" value="1"/>
</dbReference>
<dbReference type="Proteomes" id="UP000094569">
    <property type="component" value="Unassembled WGS sequence"/>
</dbReference>
<reference evidence="1 2" key="1">
    <citation type="journal article" date="2016" name="BMC Genomics">
        <title>Comparative genomic and transcriptomic analyses of the Fuzhuan brick tea-fermentation fungus Aspergillus cristatus.</title>
        <authorList>
            <person name="Ge Y."/>
            <person name="Wang Y."/>
            <person name="Liu Y."/>
            <person name="Tan Y."/>
            <person name="Ren X."/>
            <person name="Zhang X."/>
            <person name="Hyde K.D."/>
            <person name="Liu Y."/>
            <person name="Liu Z."/>
        </authorList>
    </citation>
    <scope>NUCLEOTIDE SEQUENCE [LARGE SCALE GENOMIC DNA]</scope>
    <source>
        <strain evidence="1 2">GZAAS20.1005</strain>
    </source>
</reference>